<feature type="region of interest" description="Disordered" evidence="1">
    <location>
        <begin position="1"/>
        <end position="42"/>
    </location>
</feature>
<dbReference type="EMBL" id="KN824311">
    <property type="protein sequence ID" value="KIM25768.1"/>
    <property type="molecule type" value="Genomic_DNA"/>
</dbReference>
<dbReference type="Proteomes" id="UP000054097">
    <property type="component" value="Unassembled WGS sequence"/>
</dbReference>
<dbReference type="STRING" id="933852.A0A0C2WH97"/>
<dbReference type="PANTHER" id="PTHR43591">
    <property type="entry name" value="METHYLTRANSFERASE"/>
    <property type="match status" value="1"/>
</dbReference>
<evidence type="ECO:0000313" key="3">
    <source>
        <dbReference type="Proteomes" id="UP000054097"/>
    </source>
</evidence>
<accession>A0A0C2WH97</accession>
<reference evidence="2 3" key="1">
    <citation type="submission" date="2014-04" db="EMBL/GenBank/DDBJ databases">
        <authorList>
            <consortium name="DOE Joint Genome Institute"/>
            <person name="Kuo A."/>
            <person name="Zuccaro A."/>
            <person name="Kohler A."/>
            <person name="Nagy L.G."/>
            <person name="Floudas D."/>
            <person name="Copeland A."/>
            <person name="Barry K.W."/>
            <person name="Cichocki N."/>
            <person name="Veneault-Fourrey C."/>
            <person name="LaButti K."/>
            <person name="Lindquist E.A."/>
            <person name="Lipzen A."/>
            <person name="Lundell T."/>
            <person name="Morin E."/>
            <person name="Murat C."/>
            <person name="Sun H."/>
            <person name="Tunlid A."/>
            <person name="Henrissat B."/>
            <person name="Grigoriev I.V."/>
            <person name="Hibbett D.S."/>
            <person name="Martin F."/>
            <person name="Nordberg H.P."/>
            <person name="Cantor M.N."/>
            <person name="Hua S.X."/>
        </authorList>
    </citation>
    <scope>NUCLEOTIDE SEQUENCE [LARGE SCALE GENOMIC DNA]</scope>
    <source>
        <strain evidence="2 3">MAFF 305830</strain>
    </source>
</reference>
<dbReference type="Pfam" id="PF13489">
    <property type="entry name" value="Methyltransf_23"/>
    <property type="match status" value="1"/>
</dbReference>
<keyword evidence="3" id="KW-1185">Reference proteome</keyword>
<dbReference type="InterPro" id="IPR029063">
    <property type="entry name" value="SAM-dependent_MTases_sf"/>
</dbReference>
<proteinExistence type="predicted"/>
<protein>
    <recommendedName>
        <fullName evidence="4">Methyltransferase domain-containing protein</fullName>
    </recommendedName>
</protein>
<dbReference type="AlphaFoldDB" id="A0A0C2WH97"/>
<reference evidence="3" key="2">
    <citation type="submission" date="2015-01" db="EMBL/GenBank/DDBJ databases">
        <title>Evolutionary Origins and Diversification of the Mycorrhizal Mutualists.</title>
        <authorList>
            <consortium name="DOE Joint Genome Institute"/>
            <consortium name="Mycorrhizal Genomics Consortium"/>
            <person name="Kohler A."/>
            <person name="Kuo A."/>
            <person name="Nagy L.G."/>
            <person name="Floudas D."/>
            <person name="Copeland A."/>
            <person name="Barry K.W."/>
            <person name="Cichocki N."/>
            <person name="Veneault-Fourrey C."/>
            <person name="LaButti K."/>
            <person name="Lindquist E.A."/>
            <person name="Lipzen A."/>
            <person name="Lundell T."/>
            <person name="Morin E."/>
            <person name="Murat C."/>
            <person name="Riley R."/>
            <person name="Ohm R."/>
            <person name="Sun H."/>
            <person name="Tunlid A."/>
            <person name="Henrissat B."/>
            <person name="Grigoriev I.V."/>
            <person name="Hibbett D.S."/>
            <person name="Martin F."/>
        </authorList>
    </citation>
    <scope>NUCLEOTIDE SEQUENCE [LARGE SCALE GENOMIC DNA]</scope>
    <source>
        <strain evidence="3">MAFF 305830</strain>
    </source>
</reference>
<evidence type="ECO:0000256" key="1">
    <source>
        <dbReference type="SAM" id="MobiDB-lite"/>
    </source>
</evidence>
<name>A0A0C2WH97_SERVB</name>
<dbReference type="OrthoDB" id="2013972at2759"/>
<dbReference type="HOGENOM" id="CLU_010595_5_0_1"/>
<feature type="region of interest" description="Disordered" evidence="1">
    <location>
        <begin position="381"/>
        <end position="402"/>
    </location>
</feature>
<organism evidence="2 3">
    <name type="scientific">Serendipita vermifera MAFF 305830</name>
    <dbReference type="NCBI Taxonomy" id="933852"/>
    <lineage>
        <taxon>Eukaryota</taxon>
        <taxon>Fungi</taxon>
        <taxon>Dikarya</taxon>
        <taxon>Basidiomycota</taxon>
        <taxon>Agaricomycotina</taxon>
        <taxon>Agaricomycetes</taxon>
        <taxon>Sebacinales</taxon>
        <taxon>Serendipitaceae</taxon>
        <taxon>Serendipita</taxon>
    </lineage>
</organism>
<dbReference type="SUPFAM" id="SSF53335">
    <property type="entry name" value="S-adenosyl-L-methionine-dependent methyltransferases"/>
    <property type="match status" value="1"/>
</dbReference>
<dbReference type="CDD" id="cd02440">
    <property type="entry name" value="AdoMet_MTases"/>
    <property type="match status" value="1"/>
</dbReference>
<gene>
    <name evidence="2" type="ORF">M408DRAFT_203865</name>
</gene>
<evidence type="ECO:0000313" key="2">
    <source>
        <dbReference type="EMBL" id="KIM25768.1"/>
    </source>
</evidence>
<feature type="compositionally biased region" description="Basic and acidic residues" evidence="1">
    <location>
        <begin position="12"/>
        <end position="28"/>
    </location>
</feature>
<evidence type="ECO:0008006" key="4">
    <source>
        <dbReference type="Google" id="ProtNLM"/>
    </source>
</evidence>
<sequence length="448" mass="49756">MNRADGTEEAPDGARPRYEQSHPAKSEPRSGSPSHSNMNPTENLTHAATTVTDGGESMYTYDTSRDLAAYFTEIDGRKFGSQASPYLLPADETEFWRLDKQHTAFLVGLGELYPCPDVVERVLAPRPGETIEVVDLGCGTGTWALSMAKRFPHAQVLGIDVSPNPLNPTLLTANIRFEVEDINTGLAHYANRFDLVHMRCVGGGLLDYTQAITYAAQCVKPGGVLIVADLDIMLCAEDMISSQRMATPDYPQGSWLQRYFYEFRWSYAVNGSDVLGADKVLDKGLWEQPLLHGCEAAGVYIPIGPWPKSTDSAEAQRLEFGGILLRQNLRAVLRSCQTLMRKAGIPQDLLDEWVQKCDEELDTLKIHSWLQLRMFWGQRKPTSTTSTQEASTGTSSTEVNFQPSNWVPHRQVHLYHSAEECENARKMRMDTLGEVAKPVALNLAGSDK</sequence>
<dbReference type="Gene3D" id="3.40.50.150">
    <property type="entry name" value="Vaccinia Virus protein VP39"/>
    <property type="match status" value="1"/>
</dbReference>
<feature type="compositionally biased region" description="Polar residues" evidence="1">
    <location>
        <begin position="29"/>
        <end position="42"/>
    </location>
</feature>